<dbReference type="InterPro" id="IPR041662">
    <property type="entry name" value="SusD-like_2"/>
</dbReference>
<dbReference type="EMBL" id="WNXC01000007">
    <property type="protein sequence ID" value="MBB2150920.1"/>
    <property type="molecule type" value="Genomic_DNA"/>
</dbReference>
<reference evidence="2 3" key="1">
    <citation type="submission" date="2019-11" db="EMBL/GenBank/DDBJ databases">
        <title>Description of Pedobacter sp. LMG 31462T.</title>
        <authorList>
            <person name="Carlier A."/>
            <person name="Qi S."/>
            <person name="Vandamme P."/>
        </authorList>
    </citation>
    <scope>NUCLEOTIDE SEQUENCE [LARGE SCALE GENOMIC DNA]</scope>
    <source>
        <strain evidence="2 3">LMG 31462</strain>
    </source>
</reference>
<organism evidence="2 3">
    <name type="scientific">Pedobacter gandavensis</name>
    <dbReference type="NCBI Taxonomy" id="2679963"/>
    <lineage>
        <taxon>Bacteria</taxon>
        <taxon>Pseudomonadati</taxon>
        <taxon>Bacteroidota</taxon>
        <taxon>Sphingobacteriia</taxon>
        <taxon>Sphingobacteriales</taxon>
        <taxon>Sphingobacteriaceae</taxon>
        <taxon>Pedobacter</taxon>
    </lineage>
</organism>
<keyword evidence="3" id="KW-1185">Reference proteome</keyword>
<proteinExistence type="predicted"/>
<dbReference type="RefSeq" id="WP_182960281.1">
    <property type="nucleotide sequence ID" value="NZ_WNXC01000007.1"/>
</dbReference>
<evidence type="ECO:0000313" key="3">
    <source>
        <dbReference type="Proteomes" id="UP000636110"/>
    </source>
</evidence>
<dbReference type="PROSITE" id="PS51257">
    <property type="entry name" value="PROKAR_LIPOPROTEIN"/>
    <property type="match status" value="1"/>
</dbReference>
<dbReference type="Proteomes" id="UP000636110">
    <property type="component" value="Unassembled WGS sequence"/>
</dbReference>
<feature type="signal peptide" evidence="1">
    <location>
        <begin position="1"/>
        <end position="21"/>
    </location>
</feature>
<feature type="chain" id="PRO_5047169507" evidence="1">
    <location>
        <begin position="22"/>
        <end position="504"/>
    </location>
</feature>
<dbReference type="SUPFAM" id="SSF48452">
    <property type="entry name" value="TPR-like"/>
    <property type="match status" value="1"/>
</dbReference>
<dbReference type="Pfam" id="PF12771">
    <property type="entry name" value="SusD-like_2"/>
    <property type="match status" value="1"/>
</dbReference>
<evidence type="ECO:0000256" key="1">
    <source>
        <dbReference type="SAM" id="SignalP"/>
    </source>
</evidence>
<gene>
    <name evidence="2" type="ORF">GM920_18630</name>
</gene>
<evidence type="ECO:0000313" key="2">
    <source>
        <dbReference type="EMBL" id="MBB2150920.1"/>
    </source>
</evidence>
<protein>
    <submittedName>
        <fullName evidence="2">SusD/RagB family nutrient-binding outer membrane lipoprotein</fullName>
    </submittedName>
</protein>
<keyword evidence="2" id="KW-0449">Lipoprotein</keyword>
<dbReference type="Gene3D" id="1.25.40.390">
    <property type="match status" value="1"/>
</dbReference>
<name>A0ABR6F064_9SPHI</name>
<sequence length="504" mass="56163">MKKSIKIFVFAASLFSLTSCEKFLDVNDNPNGPTEQYLILSARLPGALISTVNQETVQINQLAAFWAGYWGTTSEATNQFYKEKTYNGVAIRGTRDGIQIWEGTFNTLLYYQLIKEQAQKESAPFYSGIAKIMQGWHFLHLVDIYNNVPFDEALNRTQYLQPKYEDGRIVYEKSVQLITEGINEIKAAGVDQNPGKADIIFGGDKQLWAKFGNTLKLRALIRQSEANNEAYIKAEINKINQEGSGFLGLGQNVATKPGYINSKGKMNPFWETNYRGVNASAINHVSLRPTEYIISTYSALKDPRLSSLYTSIGGTFKGVLFGNPVVDAQYAANKTSAFKGPNENNGKATGLFKSFDQASILMGAFESLFLQAEAANRGWISGSDQTFYEQGIAESFKYMEVDAGLFDAYNDQTTVKLSSVAGDQRLKRIIEQKWLALNSISSLEAWSDYRRLGIPNIPNSLLAPTPTARPLRLMYPESERQTNAAEAGKQGNDEVTVGKIWWNK</sequence>
<dbReference type="InterPro" id="IPR011990">
    <property type="entry name" value="TPR-like_helical_dom_sf"/>
</dbReference>
<comment type="caution">
    <text evidence="2">The sequence shown here is derived from an EMBL/GenBank/DDBJ whole genome shotgun (WGS) entry which is preliminary data.</text>
</comment>
<keyword evidence="1" id="KW-0732">Signal</keyword>
<accession>A0ABR6F064</accession>